<dbReference type="PANTHER" id="PTHR45348">
    <property type="entry name" value="HYPOTHETICAL OXIDOREDUCTASE (EUROFUNG)"/>
    <property type="match status" value="1"/>
</dbReference>
<gene>
    <name evidence="2" type="ORF">BJ878DRAFT_477811</name>
</gene>
<organism evidence="2 3">
    <name type="scientific">Calycina marina</name>
    <dbReference type="NCBI Taxonomy" id="1763456"/>
    <lineage>
        <taxon>Eukaryota</taxon>
        <taxon>Fungi</taxon>
        <taxon>Dikarya</taxon>
        <taxon>Ascomycota</taxon>
        <taxon>Pezizomycotina</taxon>
        <taxon>Leotiomycetes</taxon>
        <taxon>Helotiales</taxon>
        <taxon>Pezizellaceae</taxon>
        <taxon>Calycina</taxon>
    </lineage>
</organism>
<evidence type="ECO:0000313" key="2">
    <source>
        <dbReference type="EMBL" id="KAG9246991.1"/>
    </source>
</evidence>
<evidence type="ECO:0008006" key="4">
    <source>
        <dbReference type="Google" id="ProtNLM"/>
    </source>
</evidence>
<reference evidence="2" key="1">
    <citation type="journal article" date="2021" name="IMA Fungus">
        <title>Genomic characterization of three marine fungi, including Emericellopsis atlantica sp. nov. with signatures of a generalist lifestyle and marine biomass degradation.</title>
        <authorList>
            <person name="Hagestad O.C."/>
            <person name="Hou L."/>
            <person name="Andersen J.H."/>
            <person name="Hansen E.H."/>
            <person name="Altermark B."/>
            <person name="Li C."/>
            <person name="Kuhnert E."/>
            <person name="Cox R.J."/>
            <person name="Crous P.W."/>
            <person name="Spatafora J.W."/>
            <person name="Lail K."/>
            <person name="Amirebrahimi M."/>
            <person name="Lipzen A."/>
            <person name="Pangilinan J."/>
            <person name="Andreopoulos W."/>
            <person name="Hayes R.D."/>
            <person name="Ng V."/>
            <person name="Grigoriev I.V."/>
            <person name="Jackson S.A."/>
            <person name="Sutton T.D.S."/>
            <person name="Dobson A.D.W."/>
            <person name="Rama T."/>
        </authorList>
    </citation>
    <scope>NUCLEOTIDE SEQUENCE</scope>
    <source>
        <strain evidence="2">TRa3180A</strain>
    </source>
</reference>
<dbReference type="Gene3D" id="3.40.50.720">
    <property type="entry name" value="NAD(P)-binding Rossmann-like Domain"/>
    <property type="match status" value="1"/>
</dbReference>
<keyword evidence="3" id="KW-1185">Reference proteome</keyword>
<dbReference type="Proteomes" id="UP000887226">
    <property type="component" value="Unassembled WGS sequence"/>
</dbReference>
<protein>
    <recommendedName>
        <fullName evidence="4">Alcohol dehydrogenase-like C-terminal domain-containing protein</fullName>
    </recommendedName>
</protein>
<dbReference type="OrthoDB" id="3233595at2759"/>
<dbReference type="SUPFAM" id="SSF51735">
    <property type="entry name" value="NAD(P)-binding Rossmann-fold domains"/>
    <property type="match status" value="1"/>
</dbReference>
<keyword evidence="1" id="KW-0560">Oxidoreductase</keyword>
<evidence type="ECO:0000313" key="3">
    <source>
        <dbReference type="Proteomes" id="UP000887226"/>
    </source>
</evidence>
<comment type="caution">
    <text evidence="2">The sequence shown here is derived from an EMBL/GenBank/DDBJ whole genome shotgun (WGS) entry which is preliminary data.</text>
</comment>
<dbReference type="EMBL" id="MU253786">
    <property type="protein sequence ID" value="KAG9246991.1"/>
    <property type="molecule type" value="Genomic_DNA"/>
</dbReference>
<dbReference type="AlphaFoldDB" id="A0A9P8CIZ7"/>
<accession>A0A9P8CIZ7</accession>
<dbReference type="GO" id="GO:0016651">
    <property type="term" value="F:oxidoreductase activity, acting on NAD(P)H"/>
    <property type="evidence" value="ECO:0007669"/>
    <property type="project" value="InterPro"/>
</dbReference>
<proteinExistence type="predicted"/>
<evidence type="ECO:0000256" key="1">
    <source>
        <dbReference type="ARBA" id="ARBA00023002"/>
    </source>
</evidence>
<dbReference type="PANTHER" id="PTHR45348:SF5">
    <property type="entry name" value="OXIDOREDUCTASE, PUTATIVE (AFU_ORTHOLOGUE AFUA_8G01420)-RELATED"/>
    <property type="match status" value="1"/>
</dbReference>
<dbReference type="InterPro" id="IPR047122">
    <property type="entry name" value="Trans-enoyl_RdTase-like"/>
</dbReference>
<sequence>MESAGPGVYGFKKVDRVAAFHCICSCALPSPQHATTLEIRPVGTRFPLLTYGGASAVGAFAFKLAKLSNCNSIITVAGYGIPFVESLNAADVIVNYRKGNVPEQIKTALKGREVFHGFGCPVSHGSWEHVLEVLPLKGFKSHFNMVGPPPAQPWPSEGMKGVNSTRTFVSSAYWRAYMGRAEEEAHQDGDFAYMMYRCPMSEAEYVGSQAARSYNVDQWQMILGSRRSSLRHQYEILEVIKATWTFGIKAGLHWLKTQMPL</sequence>
<dbReference type="InterPro" id="IPR036291">
    <property type="entry name" value="NAD(P)-bd_dom_sf"/>
</dbReference>
<name>A0A9P8CIZ7_9HELO</name>